<reference evidence="2 3" key="1">
    <citation type="submission" date="2021-06" db="EMBL/GenBank/DDBJ databases">
        <title>Caerostris extrusa draft genome.</title>
        <authorList>
            <person name="Kono N."/>
            <person name="Arakawa K."/>
        </authorList>
    </citation>
    <scope>NUCLEOTIDE SEQUENCE [LARGE SCALE GENOMIC DNA]</scope>
</reference>
<feature type="compositionally biased region" description="Polar residues" evidence="1">
    <location>
        <begin position="95"/>
        <end position="105"/>
    </location>
</feature>
<accession>A0AAV4S395</accession>
<name>A0AAV4S395_CAEEX</name>
<keyword evidence="3" id="KW-1185">Reference proteome</keyword>
<protein>
    <submittedName>
        <fullName evidence="2">Uncharacterized protein</fullName>
    </submittedName>
</protein>
<dbReference type="AlphaFoldDB" id="A0AAV4S395"/>
<evidence type="ECO:0000313" key="3">
    <source>
        <dbReference type="Proteomes" id="UP001054945"/>
    </source>
</evidence>
<sequence>MCNYSPRHKTIKRYSITNIPKAQSPIKPRSGKPQNHKFQLLPTLPVFPKITELGIFIYPLSRYRGVWWEWNIKRTKKSRDSLEELSSIPERGNDESSYTSATGTVRSGCPIYSWTS</sequence>
<dbReference type="EMBL" id="BPLR01008962">
    <property type="protein sequence ID" value="GIY28590.1"/>
    <property type="molecule type" value="Genomic_DNA"/>
</dbReference>
<dbReference type="Proteomes" id="UP001054945">
    <property type="component" value="Unassembled WGS sequence"/>
</dbReference>
<evidence type="ECO:0000313" key="2">
    <source>
        <dbReference type="EMBL" id="GIY28590.1"/>
    </source>
</evidence>
<organism evidence="2 3">
    <name type="scientific">Caerostris extrusa</name>
    <name type="common">Bark spider</name>
    <name type="synonym">Caerostris bankana</name>
    <dbReference type="NCBI Taxonomy" id="172846"/>
    <lineage>
        <taxon>Eukaryota</taxon>
        <taxon>Metazoa</taxon>
        <taxon>Ecdysozoa</taxon>
        <taxon>Arthropoda</taxon>
        <taxon>Chelicerata</taxon>
        <taxon>Arachnida</taxon>
        <taxon>Araneae</taxon>
        <taxon>Araneomorphae</taxon>
        <taxon>Entelegynae</taxon>
        <taxon>Araneoidea</taxon>
        <taxon>Araneidae</taxon>
        <taxon>Caerostris</taxon>
    </lineage>
</organism>
<evidence type="ECO:0000256" key="1">
    <source>
        <dbReference type="SAM" id="MobiDB-lite"/>
    </source>
</evidence>
<comment type="caution">
    <text evidence="2">The sequence shown here is derived from an EMBL/GenBank/DDBJ whole genome shotgun (WGS) entry which is preliminary data.</text>
</comment>
<proteinExistence type="predicted"/>
<gene>
    <name evidence="2" type="ORF">CEXT_243051</name>
</gene>
<feature type="region of interest" description="Disordered" evidence="1">
    <location>
        <begin position="77"/>
        <end position="106"/>
    </location>
</feature>